<dbReference type="GO" id="GO:0016787">
    <property type="term" value="F:hydrolase activity"/>
    <property type="evidence" value="ECO:0007669"/>
    <property type="project" value="UniProtKB-KW"/>
</dbReference>
<feature type="chain" id="PRO_5005586882" evidence="3">
    <location>
        <begin position="19"/>
        <end position="102"/>
    </location>
</feature>
<dbReference type="Gene3D" id="1.10.530.10">
    <property type="match status" value="1"/>
</dbReference>
<feature type="domain" description="Resuscitation-promoting factor core lysozyme-like" evidence="4">
    <location>
        <begin position="19"/>
        <end position="94"/>
    </location>
</feature>
<comment type="caution">
    <text evidence="5">The sequence shown here is derived from an EMBL/GenBank/DDBJ whole genome shotgun (WGS) entry which is preliminary data.</text>
</comment>
<evidence type="ECO:0000313" key="5">
    <source>
        <dbReference type="EMBL" id="KOG44321.1"/>
    </source>
</evidence>
<dbReference type="EMBL" id="LGUV01000390">
    <property type="protein sequence ID" value="KOG44321.1"/>
    <property type="molecule type" value="Genomic_DNA"/>
</dbReference>
<evidence type="ECO:0000259" key="4">
    <source>
        <dbReference type="Pfam" id="PF06737"/>
    </source>
</evidence>
<dbReference type="Proteomes" id="UP000037084">
    <property type="component" value="Unassembled WGS sequence"/>
</dbReference>
<proteinExistence type="inferred from homology"/>
<feature type="signal peptide" evidence="3">
    <location>
        <begin position="1"/>
        <end position="18"/>
    </location>
</feature>
<dbReference type="InterPro" id="IPR010618">
    <property type="entry name" value="RPF"/>
</dbReference>
<dbReference type="PATRIC" id="fig|1961.12.peg.8021"/>
<protein>
    <submittedName>
        <fullName evidence="5">Transglycosylase</fullName>
    </submittedName>
</protein>
<keyword evidence="3" id="KW-0732">Signal</keyword>
<comment type="similarity">
    <text evidence="1">Belongs to the transglycosylase family. Rpf subfamily.</text>
</comment>
<dbReference type="CDD" id="cd13925">
    <property type="entry name" value="RPF"/>
    <property type="match status" value="1"/>
</dbReference>
<gene>
    <name evidence="5" type="ORF">ADK75_36360</name>
</gene>
<dbReference type="InterPro" id="IPR023346">
    <property type="entry name" value="Lysozyme-like_dom_sf"/>
</dbReference>
<dbReference type="AlphaFoldDB" id="A0A0L8M1P2"/>
<evidence type="ECO:0000256" key="3">
    <source>
        <dbReference type="SAM" id="SignalP"/>
    </source>
</evidence>
<reference evidence="6" key="1">
    <citation type="submission" date="2015-07" db="EMBL/GenBank/DDBJ databases">
        <authorList>
            <consortium name="Consortium for Microbial Forensics and Genomics (microFORGE)"/>
            <person name="Knight B.M."/>
            <person name="Roberts D.P."/>
            <person name="Lin D."/>
            <person name="Hari K."/>
            <person name="Fletcher J."/>
            <person name="Melcher U."/>
            <person name="Blagden T."/>
            <person name="Winegar R.A."/>
        </authorList>
    </citation>
    <scope>NUCLEOTIDE SEQUENCE [LARGE SCALE GENOMIC DNA]</scope>
    <source>
        <strain evidence="6">NRRL B-1447</strain>
    </source>
</reference>
<dbReference type="Pfam" id="PF06737">
    <property type="entry name" value="Transglycosylas"/>
    <property type="match status" value="1"/>
</dbReference>
<name>A0A0L8M1P2_STRVG</name>
<evidence type="ECO:0000313" key="6">
    <source>
        <dbReference type="Proteomes" id="UP000037084"/>
    </source>
</evidence>
<sequence>MGALVTGLAFFGASPAGAASSGTWDQVASCESSGNWSAQTGNGFFGGLQFTQSTWAAFGGLLYAPTANLATKAEQITVAERVLAGQGPGAWPVCSVKAGLSR</sequence>
<evidence type="ECO:0000256" key="1">
    <source>
        <dbReference type="ARBA" id="ARBA00010830"/>
    </source>
</evidence>
<organism evidence="5 6">
    <name type="scientific">Streptomyces virginiae</name>
    <name type="common">Streptomyces cinnamonensis</name>
    <dbReference type="NCBI Taxonomy" id="1961"/>
    <lineage>
        <taxon>Bacteria</taxon>
        <taxon>Bacillati</taxon>
        <taxon>Actinomycetota</taxon>
        <taxon>Actinomycetes</taxon>
        <taxon>Kitasatosporales</taxon>
        <taxon>Streptomycetaceae</taxon>
        <taxon>Streptomyces</taxon>
    </lineage>
</organism>
<dbReference type="SUPFAM" id="SSF53955">
    <property type="entry name" value="Lysozyme-like"/>
    <property type="match status" value="1"/>
</dbReference>
<evidence type="ECO:0000256" key="2">
    <source>
        <dbReference type="ARBA" id="ARBA00022801"/>
    </source>
</evidence>
<keyword evidence="2" id="KW-0378">Hydrolase</keyword>
<accession>A0A0L8M1P2</accession>